<dbReference type="HOGENOM" id="CLU_652307_0_0_1"/>
<keyword evidence="3" id="KW-1185">Reference proteome</keyword>
<protein>
    <submittedName>
        <fullName evidence="2">Unplaced genomic scaffold PLICRscaffold_16, whole genome shotgun sequence</fullName>
    </submittedName>
</protein>
<dbReference type="EMBL" id="KN832569">
    <property type="protein sequence ID" value="KII84877.1"/>
    <property type="molecule type" value="Genomic_DNA"/>
</dbReference>
<evidence type="ECO:0000313" key="3">
    <source>
        <dbReference type="Proteomes" id="UP000053263"/>
    </source>
</evidence>
<dbReference type="Proteomes" id="UP000053263">
    <property type="component" value="Unassembled WGS sequence"/>
</dbReference>
<reference evidence="2 3" key="1">
    <citation type="submission" date="2014-06" db="EMBL/GenBank/DDBJ databases">
        <title>Evolutionary Origins and Diversification of the Mycorrhizal Mutualists.</title>
        <authorList>
            <consortium name="DOE Joint Genome Institute"/>
            <consortium name="Mycorrhizal Genomics Consortium"/>
            <person name="Kohler A."/>
            <person name="Kuo A."/>
            <person name="Nagy L.G."/>
            <person name="Floudas D."/>
            <person name="Copeland A."/>
            <person name="Barry K.W."/>
            <person name="Cichocki N."/>
            <person name="Veneault-Fourrey C."/>
            <person name="LaButti K."/>
            <person name="Lindquist E.A."/>
            <person name="Lipzen A."/>
            <person name="Lundell T."/>
            <person name="Morin E."/>
            <person name="Murat C."/>
            <person name="Riley R."/>
            <person name="Ohm R."/>
            <person name="Sun H."/>
            <person name="Tunlid A."/>
            <person name="Henrissat B."/>
            <person name="Grigoriev I.V."/>
            <person name="Hibbett D.S."/>
            <person name="Martin F."/>
        </authorList>
    </citation>
    <scope>NUCLEOTIDE SEQUENCE [LARGE SCALE GENOMIC DNA]</scope>
    <source>
        <strain evidence="2 3">FD-325 SS-3</strain>
    </source>
</reference>
<name>A0A0C9SRP2_PLICR</name>
<feature type="compositionally biased region" description="Low complexity" evidence="1">
    <location>
        <begin position="362"/>
        <end position="371"/>
    </location>
</feature>
<feature type="region of interest" description="Disordered" evidence="1">
    <location>
        <begin position="68"/>
        <end position="93"/>
    </location>
</feature>
<feature type="compositionally biased region" description="Polar residues" evidence="1">
    <location>
        <begin position="74"/>
        <end position="90"/>
    </location>
</feature>
<proteinExistence type="predicted"/>
<feature type="region of interest" description="Disordered" evidence="1">
    <location>
        <begin position="308"/>
        <end position="421"/>
    </location>
</feature>
<feature type="compositionally biased region" description="Polar residues" evidence="1">
    <location>
        <begin position="379"/>
        <end position="390"/>
    </location>
</feature>
<accession>A0A0C9SRP2</accession>
<feature type="compositionally biased region" description="Low complexity" evidence="1">
    <location>
        <begin position="336"/>
        <end position="346"/>
    </location>
</feature>
<evidence type="ECO:0000313" key="2">
    <source>
        <dbReference type="EMBL" id="KII84877.1"/>
    </source>
</evidence>
<sequence>MSLVRSRSATIPFINALVNDIVSGTLSSPGTDRTQSNVAASRAQPASLVASPSNPFIIDASQLMAVDEQHPAGESSTVNTTTAESTSQPLTDAPTEEFIAVKLPTQRECILAAASLGIKIRDYAYRPNSSQKPASEHVVQAADVSPLHPGYGPTPWAECTTRAPTLYAAAAALHAMDYWRNSRLRYGSALEPELYSRLVAAGWISYAALLPVEKNRFRAYRKVEAAHYPWVVQFGEKKPSIEERKRVLRKKLGMKEGEPDRAFDFVDVVEGGEEDVVMAGPVKEEPTQIIEDGPSANPAEVVEQDALPVAGPSTGTKRPRADSTSAPDSPAPPAPSQALASESEPLPAEPSPRPTKRRRITARPAPTASTTRPRRARQTGASTPTANGSVASTPQPRRRTRPAPAPSSRRLRSSMGHGAGL</sequence>
<evidence type="ECO:0000256" key="1">
    <source>
        <dbReference type="SAM" id="MobiDB-lite"/>
    </source>
</evidence>
<organism evidence="2 3">
    <name type="scientific">Plicaturopsis crispa FD-325 SS-3</name>
    <dbReference type="NCBI Taxonomy" id="944288"/>
    <lineage>
        <taxon>Eukaryota</taxon>
        <taxon>Fungi</taxon>
        <taxon>Dikarya</taxon>
        <taxon>Basidiomycota</taxon>
        <taxon>Agaricomycotina</taxon>
        <taxon>Agaricomycetes</taxon>
        <taxon>Agaricomycetidae</taxon>
        <taxon>Amylocorticiales</taxon>
        <taxon>Amylocorticiaceae</taxon>
        <taxon>Plicatura</taxon>
        <taxon>Plicaturopsis crispa</taxon>
    </lineage>
</organism>
<gene>
    <name evidence="2" type="ORF">PLICRDRAFT_344720</name>
</gene>
<dbReference type="AlphaFoldDB" id="A0A0C9SRP2"/>